<keyword evidence="2" id="KW-1185">Reference proteome</keyword>
<gene>
    <name evidence="1" type="ORF">DSO57_1018500</name>
</gene>
<reference evidence="1" key="1">
    <citation type="submission" date="2022-04" db="EMBL/GenBank/DDBJ databases">
        <title>Genome of the entomopathogenic fungus Entomophthora muscae.</title>
        <authorList>
            <person name="Elya C."/>
            <person name="Lovett B.R."/>
            <person name="Lee E."/>
            <person name="Macias A.M."/>
            <person name="Hajek A.E."/>
            <person name="De Bivort B.L."/>
            <person name="Kasson M.T."/>
            <person name="De Fine Licht H.H."/>
            <person name="Stajich J.E."/>
        </authorList>
    </citation>
    <scope>NUCLEOTIDE SEQUENCE</scope>
    <source>
        <strain evidence="1">Berkeley</strain>
    </source>
</reference>
<name>A0ACC2SHC4_9FUNG</name>
<accession>A0ACC2SHC4</accession>
<comment type="caution">
    <text evidence="1">The sequence shown here is derived from an EMBL/GenBank/DDBJ whole genome shotgun (WGS) entry which is preliminary data.</text>
</comment>
<protein>
    <submittedName>
        <fullName evidence="1">Uncharacterized protein</fullName>
    </submittedName>
</protein>
<dbReference type="EMBL" id="QTSX02005051">
    <property type="protein sequence ID" value="KAJ9061646.1"/>
    <property type="molecule type" value="Genomic_DNA"/>
</dbReference>
<sequence>MPESEVLVMGTTEKDKTLIVLTEKDRFLMVHREGFAGGLKDDRERLIEGLEGLEDDREGLAE</sequence>
<evidence type="ECO:0000313" key="1">
    <source>
        <dbReference type="EMBL" id="KAJ9061646.1"/>
    </source>
</evidence>
<evidence type="ECO:0000313" key="2">
    <source>
        <dbReference type="Proteomes" id="UP001165960"/>
    </source>
</evidence>
<organism evidence="1 2">
    <name type="scientific">Entomophthora muscae</name>
    <dbReference type="NCBI Taxonomy" id="34485"/>
    <lineage>
        <taxon>Eukaryota</taxon>
        <taxon>Fungi</taxon>
        <taxon>Fungi incertae sedis</taxon>
        <taxon>Zoopagomycota</taxon>
        <taxon>Entomophthoromycotina</taxon>
        <taxon>Entomophthoromycetes</taxon>
        <taxon>Entomophthorales</taxon>
        <taxon>Entomophthoraceae</taxon>
        <taxon>Entomophthora</taxon>
    </lineage>
</organism>
<dbReference type="Proteomes" id="UP001165960">
    <property type="component" value="Unassembled WGS sequence"/>
</dbReference>
<proteinExistence type="predicted"/>